<organism evidence="2 3">
    <name type="scientific">Rhizobium miluonense</name>
    <dbReference type="NCBI Taxonomy" id="411945"/>
    <lineage>
        <taxon>Bacteria</taxon>
        <taxon>Pseudomonadati</taxon>
        <taxon>Pseudomonadota</taxon>
        <taxon>Alphaproteobacteria</taxon>
        <taxon>Hyphomicrobiales</taxon>
        <taxon>Rhizobiaceae</taxon>
        <taxon>Rhizobium/Agrobacterium group</taxon>
        <taxon>Rhizobium</taxon>
    </lineage>
</organism>
<proteinExistence type="predicted"/>
<dbReference type="RefSeq" id="WP_310230204.1">
    <property type="nucleotide sequence ID" value="NZ_JAVDUP010000002.1"/>
</dbReference>
<reference evidence="2 3" key="1">
    <citation type="submission" date="2023-07" db="EMBL/GenBank/DDBJ databases">
        <title>Sorghum-associated microbial communities from plants grown in Nebraska, USA.</title>
        <authorList>
            <person name="Schachtman D."/>
        </authorList>
    </citation>
    <scope>NUCLEOTIDE SEQUENCE [LARGE SCALE GENOMIC DNA]</scope>
    <source>
        <strain evidence="2 3">3199</strain>
    </source>
</reference>
<evidence type="ECO:0000256" key="1">
    <source>
        <dbReference type="SAM" id="Phobius"/>
    </source>
</evidence>
<feature type="transmembrane region" description="Helical" evidence="1">
    <location>
        <begin position="112"/>
        <end position="136"/>
    </location>
</feature>
<dbReference type="EMBL" id="JAVDUP010000002">
    <property type="protein sequence ID" value="MDR6900213.1"/>
    <property type="molecule type" value="Genomic_DNA"/>
</dbReference>
<comment type="caution">
    <text evidence="2">The sequence shown here is derived from an EMBL/GenBank/DDBJ whole genome shotgun (WGS) entry which is preliminary data.</text>
</comment>
<protein>
    <submittedName>
        <fullName evidence="2">Phage tail sheath protein FI</fullName>
    </submittedName>
</protein>
<feature type="transmembrane region" description="Helical" evidence="1">
    <location>
        <begin position="82"/>
        <end position="106"/>
    </location>
</feature>
<keyword evidence="1" id="KW-0812">Transmembrane</keyword>
<keyword evidence="3" id="KW-1185">Reference proteome</keyword>
<gene>
    <name evidence="2" type="ORF">J2W52_001828</name>
</gene>
<name>A0ABU1SMM6_9HYPH</name>
<dbReference type="Proteomes" id="UP001250791">
    <property type="component" value="Unassembled WGS sequence"/>
</dbReference>
<keyword evidence="1" id="KW-0472">Membrane</keyword>
<sequence>MVNDISDLMLGKIDPNAGESLGRFFMKAREWGASIRELTDAIRENPIARFFAEMSGYGLKLMLWGAGFAFLAGTVRKLASAIFLLSGASTLLGALKTVGSIAALVGGGTATAGGVAATAATGAAAGGAATGLLGGWSAMLKGFARLGIWGAAGAGAWELGKQSYTGDTFYKQGKAWLPGPDDALHAIGSYLKSFVTSENGPASAGVYTQTAMDSARTAHAAGFGGSTTETLPGKTADDLGLITTRIDASSIGEIVRPSGTQDVSVVNQQPPNVTVHAPISITGIADPQAVANAAISQLGSAVKNAADTQFSD</sequence>
<evidence type="ECO:0000313" key="3">
    <source>
        <dbReference type="Proteomes" id="UP001250791"/>
    </source>
</evidence>
<accession>A0ABU1SMM6</accession>
<feature type="transmembrane region" description="Helical" evidence="1">
    <location>
        <begin position="57"/>
        <end position="75"/>
    </location>
</feature>
<keyword evidence="1" id="KW-1133">Transmembrane helix</keyword>
<evidence type="ECO:0000313" key="2">
    <source>
        <dbReference type="EMBL" id="MDR6900213.1"/>
    </source>
</evidence>